<keyword evidence="8" id="KW-1185">Reference proteome</keyword>
<dbReference type="Pfam" id="PF05890">
    <property type="entry name" value="Ebp2"/>
    <property type="match status" value="1"/>
</dbReference>
<feature type="compositionally biased region" description="Acidic residues" evidence="6">
    <location>
        <begin position="114"/>
        <end position="139"/>
    </location>
</feature>
<feature type="compositionally biased region" description="Basic and acidic residues" evidence="6">
    <location>
        <begin position="333"/>
        <end position="347"/>
    </location>
</feature>
<feature type="region of interest" description="Disordered" evidence="6">
    <location>
        <begin position="1"/>
        <end position="157"/>
    </location>
</feature>
<feature type="compositionally biased region" description="Basic and acidic residues" evidence="6">
    <location>
        <begin position="10"/>
        <end position="37"/>
    </location>
</feature>
<dbReference type="OrthoDB" id="443772at2759"/>
<keyword evidence="4" id="KW-0175">Coiled coil</keyword>
<dbReference type="Proteomes" id="UP000799779">
    <property type="component" value="Unassembled WGS sequence"/>
</dbReference>
<feature type="compositionally biased region" description="Acidic residues" evidence="6">
    <location>
        <begin position="81"/>
        <end position="102"/>
    </location>
</feature>
<protein>
    <submittedName>
        <fullName evidence="7">Ebp2-domain-containing protein</fullName>
    </submittedName>
</protein>
<sequence length="405" mass="45339">MAKSKLLSALDKHKGRDIKLEKQRKQEKAAKQRKEKNAPAQDETDDDEDGGVALEVQPVVNGKSKAKKGKKAAETAPAATEDWETDEDEDEEGGQDDDDDDMPDRAAFSMSFLEDSDSEGSSEDDDEDEEDEEEEDDIPFSDIESLASEDKGDVVPHQRLTINNTSALLSALQRIQLPYSKLAFSEHQSIVSDEPTEIPDVEDDLNRELAIYKQSLAAVKEAWRKLKKEGVSVSRPVDYFAEMVKDDEQMGKIKAKLIDVAAGKKAAAEARKQRDLKKFGKQVQVAKLQERAKEKKQTLEKINLLKRKRSGADLKTTNEEDLFDVALDNATKPSDRREGKGGKDSRSNPKRQKKDQKYGFGGKKRHAKSNDAFSSADTKDFSHKKMKAKTGASKRLGKARRQKRN</sequence>
<accession>A0A6A5WQP1</accession>
<evidence type="ECO:0000256" key="5">
    <source>
        <dbReference type="ARBA" id="ARBA00023242"/>
    </source>
</evidence>
<dbReference type="GO" id="GO:0006364">
    <property type="term" value="P:rRNA processing"/>
    <property type="evidence" value="ECO:0007669"/>
    <property type="project" value="TreeGrafter"/>
</dbReference>
<feature type="compositionally biased region" description="Basic residues" evidence="6">
    <location>
        <begin position="395"/>
        <end position="405"/>
    </location>
</feature>
<dbReference type="AlphaFoldDB" id="A0A6A5WQP1"/>
<comment type="similarity">
    <text evidence="2">Belongs to the EBP2 family.</text>
</comment>
<evidence type="ECO:0000256" key="4">
    <source>
        <dbReference type="ARBA" id="ARBA00023054"/>
    </source>
</evidence>
<feature type="region of interest" description="Disordered" evidence="6">
    <location>
        <begin position="306"/>
        <end position="405"/>
    </location>
</feature>
<evidence type="ECO:0000256" key="2">
    <source>
        <dbReference type="ARBA" id="ARBA00007336"/>
    </source>
</evidence>
<dbReference type="PANTHER" id="PTHR13028">
    <property type="entry name" value="RRNA PROCESSING PROTEIN EBNA1-BINDING PROTEIN-RELATED"/>
    <property type="match status" value="1"/>
</dbReference>
<evidence type="ECO:0000256" key="6">
    <source>
        <dbReference type="SAM" id="MobiDB-lite"/>
    </source>
</evidence>
<evidence type="ECO:0000313" key="8">
    <source>
        <dbReference type="Proteomes" id="UP000799779"/>
    </source>
</evidence>
<name>A0A6A5WQP1_9PLEO</name>
<dbReference type="EMBL" id="ML977568">
    <property type="protein sequence ID" value="KAF2004180.1"/>
    <property type="molecule type" value="Genomic_DNA"/>
</dbReference>
<comment type="subcellular location">
    <subcellularLocation>
        <location evidence="1">Nucleus</location>
        <location evidence="1">Nucleolus</location>
    </subcellularLocation>
</comment>
<dbReference type="GO" id="GO:0005730">
    <property type="term" value="C:nucleolus"/>
    <property type="evidence" value="ECO:0007669"/>
    <property type="project" value="UniProtKB-SubCell"/>
</dbReference>
<dbReference type="InterPro" id="IPR008610">
    <property type="entry name" value="Ebp2"/>
</dbReference>
<dbReference type="PANTHER" id="PTHR13028:SF0">
    <property type="entry name" value="RRNA-PROCESSING PROTEIN EBP2-RELATED"/>
    <property type="match status" value="1"/>
</dbReference>
<dbReference type="GO" id="GO:0034399">
    <property type="term" value="C:nuclear periphery"/>
    <property type="evidence" value="ECO:0007669"/>
    <property type="project" value="TreeGrafter"/>
</dbReference>
<organism evidence="7 8">
    <name type="scientific">Amniculicola lignicola CBS 123094</name>
    <dbReference type="NCBI Taxonomy" id="1392246"/>
    <lineage>
        <taxon>Eukaryota</taxon>
        <taxon>Fungi</taxon>
        <taxon>Dikarya</taxon>
        <taxon>Ascomycota</taxon>
        <taxon>Pezizomycotina</taxon>
        <taxon>Dothideomycetes</taxon>
        <taxon>Pleosporomycetidae</taxon>
        <taxon>Pleosporales</taxon>
        <taxon>Amniculicolaceae</taxon>
        <taxon>Amniculicola</taxon>
    </lineage>
</organism>
<dbReference type="GO" id="GO:0042273">
    <property type="term" value="P:ribosomal large subunit biogenesis"/>
    <property type="evidence" value="ECO:0007669"/>
    <property type="project" value="TreeGrafter"/>
</dbReference>
<reference evidence="7" key="1">
    <citation type="journal article" date="2020" name="Stud. Mycol.">
        <title>101 Dothideomycetes genomes: a test case for predicting lifestyles and emergence of pathogens.</title>
        <authorList>
            <person name="Haridas S."/>
            <person name="Albert R."/>
            <person name="Binder M."/>
            <person name="Bloem J."/>
            <person name="Labutti K."/>
            <person name="Salamov A."/>
            <person name="Andreopoulos B."/>
            <person name="Baker S."/>
            <person name="Barry K."/>
            <person name="Bills G."/>
            <person name="Bluhm B."/>
            <person name="Cannon C."/>
            <person name="Castanera R."/>
            <person name="Culley D."/>
            <person name="Daum C."/>
            <person name="Ezra D."/>
            <person name="Gonzalez J."/>
            <person name="Henrissat B."/>
            <person name="Kuo A."/>
            <person name="Liang C."/>
            <person name="Lipzen A."/>
            <person name="Lutzoni F."/>
            <person name="Magnuson J."/>
            <person name="Mondo S."/>
            <person name="Nolan M."/>
            <person name="Ohm R."/>
            <person name="Pangilinan J."/>
            <person name="Park H.-J."/>
            <person name="Ramirez L."/>
            <person name="Alfaro M."/>
            <person name="Sun H."/>
            <person name="Tritt A."/>
            <person name="Yoshinaga Y."/>
            <person name="Zwiers L.-H."/>
            <person name="Turgeon B."/>
            <person name="Goodwin S."/>
            <person name="Spatafora J."/>
            <person name="Crous P."/>
            <person name="Grigoriev I."/>
        </authorList>
    </citation>
    <scope>NUCLEOTIDE SEQUENCE</scope>
    <source>
        <strain evidence="7">CBS 123094</strain>
    </source>
</reference>
<proteinExistence type="inferred from homology"/>
<evidence type="ECO:0000313" key="7">
    <source>
        <dbReference type="EMBL" id="KAF2004180.1"/>
    </source>
</evidence>
<evidence type="ECO:0000256" key="1">
    <source>
        <dbReference type="ARBA" id="ARBA00004604"/>
    </source>
</evidence>
<evidence type="ECO:0000256" key="3">
    <source>
        <dbReference type="ARBA" id="ARBA00022517"/>
    </source>
</evidence>
<keyword evidence="3" id="KW-0690">Ribosome biogenesis</keyword>
<gene>
    <name evidence="7" type="ORF">P154DRAFT_519418</name>
</gene>
<keyword evidence="5" id="KW-0539">Nucleus</keyword>
<dbReference type="GO" id="GO:0030687">
    <property type="term" value="C:preribosome, large subunit precursor"/>
    <property type="evidence" value="ECO:0007669"/>
    <property type="project" value="TreeGrafter"/>
</dbReference>